<dbReference type="Pfam" id="PF22521">
    <property type="entry name" value="HypF_C_2"/>
    <property type="match status" value="1"/>
</dbReference>
<dbReference type="EMBL" id="BARV01037792">
    <property type="protein sequence ID" value="GAI54418.1"/>
    <property type="molecule type" value="Genomic_DNA"/>
</dbReference>
<accession>X1PEY9</accession>
<dbReference type="Gene3D" id="3.30.420.40">
    <property type="match status" value="1"/>
</dbReference>
<dbReference type="AlphaFoldDB" id="X1PEY9"/>
<protein>
    <recommendedName>
        <fullName evidence="1">Carbamoyltransferase Kae1-like domain-containing protein</fullName>
    </recommendedName>
</protein>
<gene>
    <name evidence="2" type="ORF">S06H3_58392</name>
</gene>
<name>X1PEY9_9ZZZZ</name>
<comment type="caution">
    <text evidence="2">The sequence shown here is derived from an EMBL/GenBank/DDBJ whole genome shotgun (WGS) entry which is preliminary data.</text>
</comment>
<evidence type="ECO:0000313" key="2">
    <source>
        <dbReference type="EMBL" id="GAI54418.1"/>
    </source>
</evidence>
<organism evidence="2">
    <name type="scientific">marine sediment metagenome</name>
    <dbReference type="NCBI Taxonomy" id="412755"/>
    <lineage>
        <taxon>unclassified sequences</taxon>
        <taxon>metagenomes</taxon>
        <taxon>ecological metagenomes</taxon>
    </lineage>
</organism>
<reference evidence="2" key="1">
    <citation type="journal article" date="2014" name="Front. Microbiol.">
        <title>High frequency of phylogenetically diverse reductive dehalogenase-homologous genes in deep subseafloor sedimentary metagenomes.</title>
        <authorList>
            <person name="Kawai M."/>
            <person name="Futagami T."/>
            <person name="Toyoda A."/>
            <person name="Takaki Y."/>
            <person name="Nishi S."/>
            <person name="Hori S."/>
            <person name="Arai W."/>
            <person name="Tsubouchi T."/>
            <person name="Morono Y."/>
            <person name="Uchiyama I."/>
            <person name="Ito T."/>
            <person name="Fujiyama A."/>
            <person name="Inagaki F."/>
            <person name="Takami H."/>
        </authorList>
    </citation>
    <scope>NUCLEOTIDE SEQUENCE</scope>
    <source>
        <strain evidence="2">Expedition CK06-06</strain>
    </source>
</reference>
<dbReference type="InterPro" id="IPR055128">
    <property type="entry name" value="HypF_C_2"/>
</dbReference>
<feature type="non-terminal residue" evidence="2">
    <location>
        <position position="48"/>
    </location>
</feature>
<proteinExistence type="predicted"/>
<evidence type="ECO:0000259" key="1">
    <source>
        <dbReference type="Pfam" id="PF22521"/>
    </source>
</evidence>
<sequence length="48" mass="5501">MVNLGSEIFVTDDDLNFKRIGYLKEKVLPGGEVSIKKPYRMAMTYLYG</sequence>
<feature type="domain" description="Carbamoyltransferase Kae1-like" evidence="1">
    <location>
        <begin position="5"/>
        <end position="47"/>
    </location>
</feature>